<feature type="domain" description="RmlD-like substrate binding" evidence="3">
    <location>
        <begin position="3"/>
        <end position="278"/>
    </location>
</feature>
<dbReference type="Proteomes" id="UP001529343">
    <property type="component" value="Unassembled WGS sequence"/>
</dbReference>
<evidence type="ECO:0000313" key="4">
    <source>
        <dbReference type="EMBL" id="MDM8267298.1"/>
    </source>
</evidence>
<organism evidence="4 5">
    <name type="scientific">Limosilactobacillus pontis</name>
    <dbReference type="NCBI Taxonomy" id="35787"/>
    <lineage>
        <taxon>Bacteria</taxon>
        <taxon>Bacillati</taxon>
        <taxon>Bacillota</taxon>
        <taxon>Bacilli</taxon>
        <taxon>Lactobacillales</taxon>
        <taxon>Lactobacillaceae</taxon>
        <taxon>Limosilactobacillus</taxon>
    </lineage>
</organism>
<dbReference type="InterPro" id="IPR029903">
    <property type="entry name" value="RmlD-like-bd"/>
</dbReference>
<dbReference type="InterPro" id="IPR005913">
    <property type="entry name" value="dTDP_dehydrorham_reduct"/>
</dbReference>
<evidence type="ECO:0000256" key="1">
    <source>
        <dbReference type="ARBA" id="ARBA00010944"/>
    </source>
</evidence>
<comment type="pathway">
    <text evidence="2">Carbohydrate biosynthesis; dTDP-L-rhamnose biosynthesis.</text>
</comment>
<dbReference type="RefSeq" id="WP_289586654.1">
    <property type="nucleotide sequence ID" value="NZ_JAUDDW010000052.1"/>
</dbReference>
<protein>
    <recommendedName>
        <fullName evidence="2">dTDP-4-dehydrorhamnose reductase</fullName>
        <ecNumber evidence="2">1.1.1.133</ecNumber>
    </recommendedName>
</protein>
<accession>A0ABT7V016</accession>
<evidence type="ECO:0000256" key="2">
    <source>
        <dbReference type="RuleBase" id="RU364082"/>
    </source>
</evidence>
<keyword evidence="2" id="KW-0521">NADP</keyword>
<comment type="similarity">
    <text evidence="1 2">Belongs to the dTDP-4-dehydrorhamnose reductase family.</text>
</comment>
<dbReference type="CDD" id="cd05254">
    <property type="entry name" value="dTDP_HR_like_SDR_e"/>
    <property type="match status" value="1"/>
</dbReference>
<name>A0ABT7V016_9LACO</name>
<evidence type="ECO:0000259" key="3">
    <source>
        <dbReference type="Pfam" id="PF04321"/>
    </source>
</evidence>
<reference evidence="5" key="1">
    <citation type="submission" date="2023-06" db="EMBL/GenBank/DDBJ databases">
        <title>Identification and characterization of horizontal gene transfer across gut microbiota members of farm animals based on homology search.</title>
        <authorList>
            <person name="Zeman M."/>
            <person name="Kubasova T."/>
            <person name="Jahodarova E."/>
            <person name="Nykrynova M."/>
            <person name="Rychlik I."/>
        </authorList>
    </citation>
    <scope>NUCLEOTIDE SEQUENCE [LARGE SCALE GENOMIC DNA]</scope>
    <source>
        <strain evidence="5">161_Gplus</strain>
    </source>
</reference>
<proteinExistence type="inferred from homology"/>
<comment type="caution">
    <text evidence="4">The sequence shown here is derived from an EMBL/GenBank/DDBJ whole genome shotgun (WGS) entry which is preliminary data.</text>
</comment>
<dbReference type="PANTHER" id="PTHR10491">
    <property type="entry name" value="DTDP-4-DEHYDRORHAMNOSE REDUCTASE"/>
    <property type="match status" value="1"/>
</dbReference>
<keyword evidence="2 4" id="KW-0560">Oxidoreductase</keyword>
<dbReference type="SUPFAM" id="SSF51735">
    <property type="entry name" value="NAD(P)-binding Rossmann-fold domains"/>
    <property type="match status" value="1"/>
</dbReference>
<dbReference type="GO" id="GO:0008831">
    <property type="term" value="F:dTDP-4-dehydrorhamnose reductase activity"/>
    <property type="evidence" value="ECO:0007669"/>
    <property type="project" value="UniProtKB-EC"/>
</dbReference>
<dbReference type="Gene3D" id="3.90.25.10">
    <property type="entry name" value="UDP-galactose 4-epimerase, domain 1"/>
    <property type="match status" value="1"/>
</dbReference>
<dbReference type="EMBL" id="JAUDDW010000052">
    <property type="protein sequence ID" value="MDM8267298.1"/>
    <property type="molecule type" value="Genomic_DNA"/>
</dbReference>
<dbReference type="Pfam" id="PF04321">
    <property type="entry name" value="RmlD_sub_bind"/>
    <property type="match status" value="1"/>
</dbReference>
<dbReference type="EC" id="1.1.1.133" evidence="2"/>
<dbReference type="PANTHER" id="PTHR10491:SF4">
    <property type="entry name" value="METHIONINE ADENOSYLTRANSFERASE 2 SUBUNIT BETA"/>
    <property type="match status" value="1"/>
</dbReference>
<gene>
    <name evidence="4" type="primary">rfbD</name>
    <name evidence="4" type="ORF">QUW44_09220</name>
</gene>
<keyword evidence="5" id="KW-1185">Reference proteome</keyword>
<dbReference type="NCBIfam" id="TIGR01214">
    <property type="entry name" value="rmlD"/>
    <property type="match status" value="1"/>
</dbReference>
<reference evidence="4 5" key="2">
    <citation type="submission" date="2023-06" db="EMBL/GenBank/DDBJ databases">
        <authorList>
            <person name="Zeman M."/>
            <person name="Kubasova T."/>
            <person name="Jahodarova E."/>
            <person name="Nykrynova M."/>
            <person name="Rychlik I."/>
        </authorList>
    </citation>
    <scope>NUCLEOTIDE SEQUENCE [LARGE SCALE GENOMIC DNA]</scope>
    <source>
        <strain evidence="4 5">161_Gplus</strain>
    </source>
</reference>
<evidence type="ECO:0000313" key="5">
    <source>
        <dbReference type="Proteomes" id="UP001529343"/>
    </source>
</evidence>
<sequence>MTKILITGANGQLGSELRNLLNERGDVYDAFDSKDLDITDKQAVDAKFDALKPEVVYHCAAYTAVDNAEDEGKQANWKVNEDGTRNVAEAAKRVGAKMVYISTDYVFDGTNPDEYQVDDPTNPKNEYGKAKLAGEQAVKEALDDYYIIRTSWVFGKCGKNFVYTMLRLAKDHDKLTVVNDQFGRPTWTRTLAEFMIYLVDNNQPFGTYQLSNAGSCSWYEFASEILKDKEVEVSPVPSEAYPQKAYRPRHSIMSLDKAENTGFKILSWQDALEQFLKEI</sequence>
<comment type="function">
    <text evidence="2">Catalyzes the reduction of dTDP-6-deoxy-L-lyxo-4-hexulose to yield dTDP-L-rhamnose.</text>
</comment>
<dbReference type="Gene3D" id="3.40.50.720">
    <property type="entry name" value="NAD(P)-binding Rossmann-like Domain"/>
    <property type="match status" value="1"/>
</dbReference>
<dbReference type="InterPro" id="IPR036291">
    <property type="entry name" value="NAD(P)-bd_dom_sf"/>
</dbReference>